<dbReference type="Proteomes" id="UP000176404">
    <property type="component" value="Unassembled WGS sequence"/>
</dbReference>
<comment type="caution">
    <text evidence="2">The sequence shown here is derived from an EMBL/GenBank/DDBJ whole genome shotgun (WGS) entry which is preliminary data.</text>
</comment>
<protein>
    <recommendedName>
        <fullName evidence="1">Beta-lactamase class A catalytic domain-containing protein</fullName>
    </recommendedName>
</protein>
<dbReference type="GO" id="GO:0046677">
    <property type="term" value="P:response to antibiotic"/>
    <property type="evidence" value="ECO:0007669"/>
    <property type="project" value="InterPro"/>
</dbReference>
<proteinExistence type="predicted"/>
<dbReference type="GO" id="GO:0008800">
    <property type="term" value="F:beta-lactamase activity"/>
    <property type="evidence" value="ECO:0007669"/>
    <property type="project" value="InterPro"/>
</dbReference>
<dbReference type="STRING" id="1802517.A2892_05190"/>
<evidence type="ECO:0000259" key="1">
    <source>
        <dbReference type="Pfam" id="PF13354"/>
    </source>
</evidence>
<dbReference type="EMBL" id="MGHD01000023">
    <property type="protein sequence ID" value="OGM59241.1"/>
    <property type="molecule type" value="Genomic_DNA"/>
</dbReference>
<organism evidence="2 3">
    <name type="scientific">Candidatus Woesebacteria bacterium RIFCSPLOWO2_01_FULL_39_10b</name>
    <dbReference type="NCBI Taxonomy" id="1802517"/>
    <lineage>
        <taxon>Bacteria</taxon>
        <taxon>Candidatus Woeseibacteriota</taxon>
    </lineage>
</organism>
<dbReference type="PANTHER" id="PTHR35333:SF3">
    <property type="entry name" value="BETA-LACTAMASE-TYPE TRANSPEPTIDASE FOLD CONTAINING PROTEIN"/>
    <property type="match status" value="1"/>
</dbReference>
<dbReference type="PANTHER" id="PTHR35333">
    <property type="entry name" value="BETA-LACTAMASE"/>
    <property type="match status" value="1"/>
</dbReference>
<evidence type="ECO:0000313" key="2">
    <source>
        <dbReference type="EMBL" id="OGM59241.1"/>
    </source>
</evidence>
<evidence type="ECO:0000313" key="3">
    <source>
        <dbReference type="Proteomes" id="UP000176404"/>
    </source>
</evidence>
<dbReference type="InterPro" id="IPR000871">
    <property type="entry name" value="Beta-lactam_class-A"/>
</dbReference>
<dbReference type="Pfam" id="PF13354">
    <property type="entry name" value="Beta-lactamase2"/>
    <property type="match status" value="1"/>
</dbReference>
<dbReference type="SUPFAM" id="SSF56601">
    <property type="entry name" value="beta-lactamase/transpeptidase-like"/>
    <property type="match status" value="1"/>
</dbReference>
<feature type="domain" description="Beta-lactamase class A catalytic" evidence="1">
    <location>
        <begin position="81"/>
        <end position="297"/>
    </location>
</feature>
<accession>A0A1F8B5F1</accession>
<dbReference type="InterPro" id="IPR045155">
    <property type="entry name" value="Beta-lactam_cat"/>
</dbReference>
<dbReference type="AlphaFoldDB" id="A0A1F8B5F1"/>
<reference evidence="2 3" key="1">
    <citation type="journal article" date="2016" name="Nat. Commun.">
        <title>Thousands of microbial genomes shed light on interconnected biogeochemical processes in an aquifer system.</title>
        <authorList>
            <person name="Anantharaman K."/>
            <person name="Brown C.T."/>
            <person name="Hug L.A."/>
            <person name="Sharon I."/>
            <person name="Castelle C.J."/>
            <person name="Probst A.J."/>
            <person name="Thomas B.C."/>
            <person name="Singh A."/>
            <person name="Wilkins M.J."/>
            <person name="Karaoz U."/>
            <person name="Brodie E.L."/>
            <person name="Williams K.H."/>
            <person name="Hubbard S.S."/>
            <person name="Banfield J.F."/>
        </authorList>
    </citation>
    <scope>NUCLEOTIDE SEQUENCE [LARGE SCALE GENOMIC DNA]</scope>
</reference>
<name>A0A1F8B5F1_9BACT</name>
<dbReference type="InterPro" id="IPR012338">
    <property type="entry name" value="Beta-lactam/transpept-like"/>
</dbReference>
<dbReference type="Gene3D" id="3.40.710.10">
    <property type="entry name" value="DD-peptidase/beta-lactamase superfamily"/>
    <property type="match status" value="1"/>
</dbReference>
<dbReference type="GO" id="GO:0030655">
    <property type="term" value="P:beta-lactam antibiotic catabolic process"/>
    <property type="evidence" value="ECO:0007669"/>
    <property type="project" value="InterPro"/>
</dbReference>
<gene>
    <name evidence="2" type="ORF">A2892_05190</name>
</gene>
<sequence>MKRFFIIGAIFGFGAAAIIVPAFLRSQKDSKISVTTEEAPEKYPLLAKRIFVDNPNDIIIDFTKLRNQLKGYAVEGNVRYGIYFEYLPTGVYIGVNERETFYRASLIKVPIVMKAYKLKEEGKIRKDEILPITRDDIDRGYGSLGNEGRSEIAFTEAIKLILTKSDNTAFKVVNRRVNKEIEEQGDEVEKAIIDVFDYLDIPRDESGETEALTARNYSSIMKSLFFSAYLNYENSNEILSILGESEFTDWMPEPIPDDIIVAHKTGIFDIEESIYSVHSDCGIVYYPNRPYLQCIMVNSADPKTSLKIIREISKMIYDYMDSISGQ</sequence>